<gene>
    <name evidence="2" type="ORF">OIU77_007949</name>
</gene>
<evidence type="ECO:0000313" key="2">
    <source>
        <dbReference type="EMBL" id="KAJ6340101.1"/>
    </source>
</evidence>
<dbReference type="InterPro" id="IPR009010">
    <property type="entry name" value="Asp_de-COase-like_dom_sf"/>
</dbReference>
<reference evidence="2" key="2">
    <citation type="journal article" date="2023" name="Int. J. Mol. Sci.">
        <title>De Novo Assembly and Annotation of 11 Diverse Shrub Willow (Salix) Genomes Reveals Novel Gene Organization in Sex-Linked Regions.</title>
        <authorList>
            <person name="Hyden B."/>
            <person name="Feng K."/>
            <person name="Yates T.B."/>
            <person name="Jawdy S."/>
            <person name="Cereghino C."/>
            <person name="Smart L.B."/>
            <person name="Muchero W."/>
        </authorList>
    </citation>
    <scope>NUCLEOTIDE SEQUENCE</scope>
    <source>
        <tissue evidence="2">Shoot tip</tissue>
    </source>
</reference>
<organism evidence="2 3">
    <name type="scientific">Salix suchowensis</name>
    <dbReference type="NCBI Taxonomy" id="1278906"/>
    <lineage>
        <taxon>Eukaryota</taxon>
        <taxon>Viridiplantae</taxon>
        <taxon>Streptophyta</taxon>
        <taxon>Embryophyta</taxon>
        <taxon>Tracheophyta</taxon>
        <taxon>Spermatophyta</taxon>
        <taxon>Magnoliopsida</taxon>
        <taxon>eudicotyledons</taxon>
        <taxon>Gunneridae</taxon>
        <taxon>Pentapetalae</taxon>
        <taxon>rosids</taxon>
        <taxon>fabids</taxon>
        <taxon>Malpighiales</taxon>
        <taxon>Salicaceae</taxon>
        <taxon>Saliceae</taxon>
        <taxon>Salix</taxon>
    </lineage>
</organism>
<feature type="domain" description="CDC48 N-terminal subdomain" evidence="1">
    <location>
        <begin position="59"/>
        <end position="121"/>
    </location>
</feature>
<evidence type="ECO:0000313" key="3">
    <source>
        <dbReference type="Proteomes" id="UP001141253"/>
    </source>
</evidence>
<dbReference type="Proteomes" id="UP001141253">
    <property type="component" value="Chromosome 15W"/>
</dbReference>
<name>A0ABQ9AIR3_9ROSI</name>
<sequence>MSLSRTAYSSGGIHIFFHTQKIWLFVWDYERSGSNRQKKEILVIELWSSIKRHPTGFLVDDAINDENSVITLNPATMEQLDILGGDILLVKGKKRKDTVCMDLADDRCDKPKILINKFVRSRRWLSCH</sequence>
<evidence type="ECO:0000259" key="1">
    <source>
        <dbReference type="Pfam" id="PF02359"/>
    </source>
</evidence>
<keyword evidence="3" id="KW-1185">Reference proteome</keyword>
<protein>
    <recommendedName>
        <fullName evidence="1">CDC48 N-terminal subdomain domain-containing protein</fullName>
    </recommendedName>
</protein>
<proteinExistence type="predicted"/>
<dbReference type="EMBL" id="JAPFFI010000020">
    <property type="protein sequence ID" value="KAJ6340101.1"/>
    <property type="molecule type" value="Genomic_DNA"/>
</dbReference>
<dbReference type="InterPro" id="IPR003338">
    <property type="entry name" value="CDC4_N-term_subdom"/>
</dbReference>
<reference evidence="2" key="1">
    <citation type="submission" date="2022-10" db="EMBL/GenBank/DDBJ databases">
        <authorList>
            <person name="Hyden B.L."/>
            <person name="Feng K."/>
            <person name="Yates T."/>
            <person name="Jawdy S."/>
            <person name="Smart L.B."/>
            <person name="Muchero W."/>
        </authorList>
    </citation>
    <scope>NUCLEOTIDE SEQUENCE</scope>
    <source>
        <tissue evidence="2">Shoot tip</tissue>
    </source>
</reference>
<dbReference type="Gene3D" id="2.40.40.20">
    <property type="match status" value="1"/>
</dbReference>
<dbReference type="SUPFAM" id="SSF50692">
    <property type="entry name" value="ADC-like"/>
    <property type="match status" value="1"/>
</dbReference>
<dbReference type="Pfam" id="PF02359">
    <property type="entry name" value="CDC48_N"/>
    <property type="match status" value="1"/>
</dbReference>
<accession>A0ABQ9AIR3</accession>
<comment type="caution">
    <text evidence="2">The sequence shown here is derived from an EMBL/GenBank/DDBJ whole genome shotgun (WGS) entry which is preliminary data.</text>
</comment>